<protein>
    <submittedName>
        <fullName evidence="2">Uncharacterized protein</fullName>
    </submittedName>
</protein>
<evidence type="ECO:0000256" key="1">
    <source>
        <dbReference type="SAM" id="MobiDB-lite"/>
    </source>
</evidence>
<comment type="caution">
    <text evidence="2">The sequence shown here is derived from an EMBL/GenBank/DDBJ whole genome shotgun (WGS) entry which is preliminary data.</text>
</comment>
<name>A0ABT7RPE1_9NOCA</name>
<dbReference type="RefSeq" id="WP_289379508.1">
    <property type="nucleotide sequence ID" value="NZ_JAUBOF010000048.1"/>
</dbReference>
<gene>
    <name evidence="2" type="ORF">QT969_14635</name>
</gene>
<feature type="compositionally biased region" description="Low complexity" evidence="1">
    <location>
        <begin position="112"/>
        <end position="126"/>
    </location>
</feature>
<feature type="region of interest" description="Disordered" evidence="1">
    <location>
        <begin position="104"/>
        <end position="132"/>
    </location>
</feature>
<dbReference type="Proteomes" id="UP001233164">
    <property type="component" value="Unassembled WGS sequence"/>
</dbReference>
<accession>A0ABT7RPE1</accession>
<evidence type="ECO:0000313" key="3">
    <source>
        <dbReference type="Proteomes" id="UP001233164"/>
    </source>
</evidence>
<evidence type="ECO:0000313" key="2">
    <source>
        <dbReference type="EMBL" id="MDM7489516.1"/>
    </source>
</evidence>
<dbReference type="EMBL" id="JAUBOF010000048">
    <property type="protein sequence ID" value="MDM7489516.1"/>
    <property type="molecule type" value="Genomic_DNA"/>
</dbReference>
<proteinExistence type="predicted"/>
<organism evidence="2 3">
    <name type="scientific">Rhodococcus indonesiensis</name>
    <dbReference type="NCBI Taxonomy" id="3055869"/>
    <lineage>
        <taxon>Bacteria</taxon>
        <taxon>Bacillati</taxon>
        <taxon>Actinomycetota</taxon>
        <taxon>Actinomycetes</taxon>
        <taxon>Mycobacteriales</taxon>
        <taxon>Nocardiaceae</taxon>
        <taxon>Rhodococcus</taxon>
    </lineage>
</organism>
<keyword evidence="3" id="KW-1185">Reference proteome</keyword>
<reference evidence="2 3" key="1">
    <citation type="submission" date="2023-06" db="EMBL/GenBank/DDBJ databases">
        <title>Rhodococcus indonesiensis sp. nov a new member of the Rhodococcus ruber lineage isolated from a sediment of neutral hot spring.</title>
        <authorList>
            <person name="Kusuma A.B."/>
            <person name="Fenylestari G."/>
            <person name="Ammar F."/>
            <person name="Nouioui I."/>
            <person name="Goodfellow M."/>
        </authorList>
    </citation>
    <scope>NUCLEOTIDE SEQUENCE [LARGE SCALE GENOMIC DNA]</scope>
    <source>
        <strain evidence="2 3">CSLK01-03</strain>
    </source>
</reference>
<sequence length="132" mass="14234">MTLVVENPHVVISRFQTVVQALSDNVYLQEVLSRRTVEVVHVAGLREIQRSGRVLFDEPPAVVLIGPEAPGSFAYDGTEHTFTLTVKRAKGVELTMSGDERTIGLRSTTAGPATRSTSPWRSTPSACPATTG</sequence>